<protein>
    <submittedName>
        <fullName evidence="1">Uncharacterized protein</fullName>
    </submittedName>
</protein>
<proteinExistence type="predicted"/>
<keyword evidence="2" id="KW-1185">Reference proteome</keyword>
<dbReference type="AlphaFoldDB" id="A0A7L4ZUU5"/>
<name>A0A7L4ZUU5_9BACT</name>
<dbReference type="RefSeq" id="WP_151080146.1">
    <property type="nucleotide sequence ID" value="NZ_CP047647.1"/>
</dbReference>
<evidence type="ECO:0000313" key="2">
    <source>
        <dbReference type="Proteomes" id="UP000326380"/>
    </source>
</evidence>
<organism evidence="1 2">
    <name type="scientific">Hymenobacter busanensis</name>
    <dbReference type="NCBI Taxonomy" id="2607656"/>
    <lineage>
        <taxon>Bacteria</taxon>
        <taxon>Pseudomonadati</taxon>
        <taxon>Bacteroidota</taxon>
        <taxon>Cytophagia</taxon>
        <taxon>Cytophagales</taxon>
        <taxon>Hymenobacteraceae</taxon>
        <taxon>Hymenobacter</taxon>
    </lineage>
</organism>
<evidence type="ECO:0000313" key="1">
    <source>
        <dbReference type="EMBL" id="KAA9327698.1"/>
    </source>
</evidence>
<sequence length="109" mass="12273">MLHSFLQTQHGHGPHLHFFTDCLTRRQPVVEPFLHGYWTIKIFWGNDPNFGALTIILSLVYLPAINNLIKAKISFIIHSTAKIILGIHILFATLGVGKLFSKIDLTVAI</sequence>
<dbReference type="EMBL" id="VTWU01000006">
    <property type="protein sequence ID" value="KAA9327698.1"/>
    <property type="molecule type" value="Genomic_DNA"/>
</dbReference>
<gene>
    <name evidence="1" type="ORF">F0P96_17125</name>
</gene>
<comment type="caution">
    <text evidence="1">The sequence shown here is derived from an EMBL/GenBank/DDBJ whole genome shotgun (WGS) entry which is preliminary data.</text>
</comment>
<accession>A0A7L4ZUU5</accession>
<dbReference type="Proteomes" id="UP000326380">
    <property type="component" value="Unassembled WGS sequence"/>
</dbReference>
<reference evidence="1 2" key="1">
    <citation type="submission" date="2019-09" db="EMBL/GenBank/DDBJ databases">
        <title>Genome sequence of Hymenobacter sp. M3.</title>
        <authorList>
            <person name="Srinivasan S."/>
        </authorList>
    </citation>
    <scope>NUCLEOTIDE SEQUENCE [LARGE SCALE GENOMIC DNA]</scope>
    <source>
        <strain evidence="1 2">M3</strain>
    </source>
</reference>